<dbReference type="Gene3D" id="3.40.50.300">
    <property type="entry name" value="P-loop containing nucleotide triphosphate hydrolases"/>
    <property type="match status" value="1"/>
</dbReference>
<name>A0AB40BNE8_DIOCR</name>
<dbReference type="PANTHER" id="PTHR43158">
    <property type="entry name" value="SKFA PEPTIDE EXPORT ATP-BINDING PROTEIN SKFE"/>
    <property type="match status" value="1"/>
</dbReference>
<dbReference type="GO" id="GO:0005524">
    <property type="term" value="F:ATP binding"/>
    <property type="evidence" value="ECO:0007669"/>
    <property type="project" value="UniProtKB-KW"/>
</dbReference>
<dbReference type="SUPFAM" id="SSF52540">
    <property type="entry name" value="P-loop containing nucleoside triphosphate hydrolases"/>
    <property type="match status" value="1"/>
</dbReference>
<organism evidence="3 4">
    <name type="scientific">Dioscorea cayennensis subsp. rotundata</name>
    <name type="common">White Guinea yam</name>
    <name type="synonym">Dioscorea rotundata</name>
    <dbReference type="NCBI Taxonomy" id="55577"/>
    <lineage>
        <taxon>Eukaryota</taxon>
        <taxon>Viridiplantae</taxon>
        <taxon>Streptophyta</taxon>
        <taxon>Embryophyta</taxon>
        <taxon>Tracheophyta</taxon>
        <taxon>Spermatophyta</taxon>
        <taxon>Magnoliopsida</taxon>
        <taxon>Liliopsida</taxon>
        <taxon>Dioscoreales</taxon>
        <taxon>Dioscoreaceae</taxon>
        <taxon>Dioscorea</taxon>
    </lineage>
</organism>
<dbReference type="CDD" id="cd00267">
    <property type="entry name" value="ABC_ATPase"/>
    <property type="match status" value="1"/>
</dbReference>
<keyword evidence="2" id="KW-0067">ATP-binding</keyword>
<sequence length="133" mass="15384">MPTPHIFFHHPSPSTLGRSVFHDIALTSSGDLSYLGCEWRRYVFFASFEVSIQMDVSVERMIYGVTGVDPQRREELIKVLDIELSWRVHKSSYGQRRRLQICMGLLKPFKVLLLGEITVDLDELARANLLKYL</sequence>
<evidence type="ECO:0000256" key="2">
    <source>
        <dbReference type="ARBA" id="ARBA00022840"/>
    </source>
</evidence>
<dbReference type="Proteomes" id="UP001515500">
    <property type="component" value="Chromosome 7"/>
</dbReference>
<evidence type="ECO:0000256" key="1">
    <source>
        <dbReference type="ARBA" id="ARBA00022741"/>
    </source>
</evidence>
<keyword evidence="3" id="KW-1185">Reference proteome</keyword>
<keyword evidence="1" id="KW-0547">Nucleotide-binding</keyword>
<dbReference type="GeneID" id="120265105"/>
<protein>
    <submittedName>
        <fullName evidence="4">ABC transporter I family member 20-like</fullName>
    </submittedName>
</protein>
<proteinExistence type="predicted"/>
<dbReference type="PANTHER" id="PTHR43158:SF12">
    <property type="entry name" value="ABC TRANSPORTER FAMILY PROTEIN"/>
    <property type="match status" value="1"/>
</dbReference>
<dbReference type="AlphaFoldDB" id="A0AB40BNE8"/>
<evidence type="ECO:0000313" key="4">
    <source>
        <dbReference type="RefSeq" id="XP_039128950.1"/>
    </source>
</evidence>
<dbReference type="InterPro" id="IPR027417">
    <property type="entry name" value="P-loop_NTPase"/>
</dbReference>
<evidence type="ECO:0000313" key="3">
    <source>
        <dbReference type="Proteomes" id="UP001515500"/>
    </source>
</evidence>
<reference evidence="4" key="1">
    <citation type="submission" date="2025-08" db="UniProtKB">
        <authorList>
            <consortium name="RefSeq"/>
        </authorList>
    </citation>
    <scope>IDENTIFICATION</scope>
</reference>
<accession>A0AB40BNE8</accession>
<gene>
    <name evidence="4" type="primary">LOC120265105</name>
</gene>
<dbReference type="RefSeq" id="XP_039128950.1">
    <property type="nucleotide sequence ID" value="XM_039273016.1"/>
</dbReference>